<protein>
    <submittedName>
        <fullName evidence="1">Uncharacterized protein</fullName>
    </submittedName>
</protein>
<dbReference type="RefSeq" id="WP_099085383.1">
    <property type="nucleotide sequence ID" value="NZ_CP042274.1"/>
</dbReference>
<dbReference type="Proteomes" id="UP000222296">
    <property type="component" value="Chromosome Circular"/>
</dbReference>
<evidence type="ECO:0000313" key="1">
    <source>
        <dbReference type="EMBL" id="QDY93795.1"/>
    </source>
</evidence>
<organism evidence="1 2">
    <name type="scientific">Agrobacterium tumefaciens</name>
    <dbReference type="NCBI Taxonomy" id="358"/>
    <lineage>
        <taxon>Bacteria</taxon>
        <taxon>Pseudomonadati</taxon>
        <taxon>Pseudomonadota</taxon>
        <taxon>Alphaproteobacteria</taxon>
        <taxon>Hyphomicrobiales</taxon>
        <taxon>Rhizobiaceae</taxon>
        <taxon>Rhizobium/Agrobacterium group</taxon>
        <taxon>Agrobacterium</taxon>
        <taxon>Agrobacterium tumefaciens complex</taxon>
    </lineage>
</organism>
<accession>A0AAP9J5L5</accession>
<dbReference type="EMBL" id="CP042274">
    <property type="protein sequence ID" value="QDY93795.1"/>
    <property type="molecule type" value="Genomic_DNA"/>
</dbReference>
<proteinExistence type="predicted"/>
<name>A0AAP9J5L5_AGRTU</name>
<dbReference type="AlphaFoldDB" id="A0AAP9J5L5"/>
<reference evidence="1 2" key="1">
    <citation type="journal article" date="2017" name="Genome Announc.">
        <title>Draft Genome Sequence of Agrobacterium tumefaciens Biovar 1 Strain 186, Isolated from Walnut.</title>
        <authorList>
            <person name="Poret-Peterson A.T."/>
            <person name="Bhatnagar S."/>
            <person name="McClean A.E."/>
            <person name="Kluepfel D.A."/>
        </authorList>
    </citation>
    <scope>NUCLEOTIDE SEQUENCE [LARGE SCALE GENOMIC DNA]</scope>
    <source>
        <strain evidence="1 2">186</strain>
    </source>
</reference>
<gene>
    <name evidence="1" type="ORF">CG010_006440</name>
</gene>
<sequence>MAEVVLALGHIEPLGGIFKRCAFGGLGVFRLFPLSGGEKKTRGNAFVSLARTNETVIGTRPAHFRYRLWKEACHAAEFL</sequence>
<evidence type="ECO:0000313" key="2">
    <source>
        <dbReference type="Proteomes" id="UP000222296"/>
    </source>
</evidence>